<evidence type="ECO:0000313" key="2">
    <source>
        <dbReference type="Proteomes" id="UP000244005"/>
    </source>
</evidence>
<dbReference type="EMBL" id="KZ772784">
    <property type="protein sequence ID" value="PTQ31413.1"/>
    <property type="molecule type" value="Genomic_DNA"/>
</dbReference>
<proteinExistence type="predicted"/>
<reference evidence="2" key="1">
    <citation type="journal article" date="2017" name="Cell">
        <title>Insights into land plant evolution garnered from the Marchantia polymorpha genome.</title>
        <authorList>
            <person name="Bowman J.L."/>
            <person name="Kohchi T."/>
            <person name="Yamato K.T."/>
            <person name="Jenkins J."/>
            <person name="Shu S."/>
            <person name="Ishizaki K."/>
            <person name="Yamaoka S."/>
            <person name="Nishihama R."/>
            <person name="Nakamura Y."/>
            <person name="Berger F."/>
            <person name="Adam C."/>
            <person name="Aki S.S."/>
            <person name="Althoff F."/>
            <person name="Araki T."/>
            <person name="Arteaga-Vazquez M.A."/>
            <person name="Balasubrmanian S."/>
            <person name="Barry K."/>
            <person name="Bauer D."/>
            <person name="Boehm C.R."/>
            <person name="Briginshaw L."/>
            <person name="Caballero-Perez J."/>
            <person name="Catarino B."/>
            <person name="Chen F."/>
            <person name="Chiyoda S."/>
            <person name="Chovatia M."/>
            <person name="Davies K.M."/>
            <person name="Delmans M."/>
            <person name="Demura T."/>
            <person name="Dierschke T."/>
            <person name="Dolan L."/>
            <person name="Dorantes-Acosta A.E."/>
            <person name="Eklund D.M."/>
            <person name="Florent S.N."/>
            <person name="Flores-Sandoval E."/>
            <person name="Fujiyama A."/>
            <person name="Fukuzawa H."/>
            <person name="Galik B."/>
            <person name="Grimanelli D."/>
            <person name="Grimwood J."/>
            <person name="Grossniklaus U."/>
            <person name="Hamada T."/>
            <person name="Haseloff J."/>
            <person name="Hetherington A.J."/>
            <person name="Higo A."/>
            <person name="Hirakawa Y."/>
            <person name="Hundley H.N."/>
            <person name="Ikeda Y."/>
            <person name="Inoue K."/>
            <person name="Inoue S.I."/>
            <person name="Ishida S."/>
            <person name="Jia Q."/>
            <person name="Kakita M."/>
            <person name="Kanazawa T."/>
            <person name="Kawai Y."/>
            <person name="Kawashima T."/>
            <person name="Kennedy M."/>
            <person name="Kinose K."/>
            <person name="Kinoshita T."/>
            <person name="Kohara Y."/>
            <person name="Koide E."/>
            <person name="Komatsu K."/>
            <person name="Kopischke S."/>
            <person name="Kubo M."/>
            <person name="Kyozuka J."/>
            <person name="Lagercrantz U."/>
            <person name="Lin S.S."/>
            <person name="Lindquist E."/>
            <person name="Lipzen A.M."/>
            <person name="Lu C.W."/>
            <person name="De Luna E."/>
            <person name="Martienssen R.A."/>
            <person name="Minamino N."/>
            <person name="Mizutani M."/>
            <person name="Mizutani M."/>
            <person name="Mochizuki N."/>
            <person name="Monte I."/>
            <person name="Mosher R."/>
            <person name="Nagasaki H."/>
            <person name="Nakagami H."/>
            <person name="Naramoto S."/>
            <person name="Nishitani K."/>
            <person name="Ohtani M."/>
            <person name="Okamoto T."/>
            <person name="Okumura M."/>
            <person name="Phillips J."/>
            <person name="Pollak B."/>
            <person name="Reinders A."/>
            <person name="Rovekamp M."/>
            <person name="Sano R."/>
            <person name="Sawa S."/>
            <person name="Schmid M.W."/>
            <person name="Shirakawa M."/>
            <person name="Solano R."/>
            <person name="Spunde A."/>
            <person name="Suetsugu N."/>
            <person name="Sugano S."/>
            <person name="Sugiyama A."/>
            <person name="Sun R."/>
            <person name="Suzuki Y."/>
            <person name="Takenaka M."/>
            <person name="Takezawa D."/>
            <person name="Tomogane H."/>
            <person name="Tsuzuki M."/>
            <person name="Ueda T."/>
            <person name="Umeda M."/>
            <person name="Ward J.M."/>
            <person name="Watanabe Y."/>
            <person name="Yazaki K."/>
            <person name="Yokoyama R."/>
            <person name="Yoshitake Y."/>
            <person name="Yotsui I."/>
            <person name="Zachgo S."/>
            <person name="Schmutz J."/>
        </authorList>
    </citation>
    <scope>NUCLEOTIDE SEQUENCE [LARGE SCALE GENOMIC DNA]</scope>
    <source>
        <strain evidence="2">Tak-1</strain>
    </source>
</reference>
<keyword evidence="2" id="KW-1185">Reference proteome</keyword>
<name>A0A2R6WC39_MARPO</name>
<organism evidence="1 2">
    <name type="scientific">Marchantia polymorpha</name>
    <name type="common">Common liverwort</name>
    <name type="synonym">Marchantia aquatica</name>
    <dbReference type="NCBI Taxonomy" id="3197"/>
    <lineage>
        <taxon>Eukaryota</taxon>
        <taxon>Viridiplantae</taxon>
        <taxon>Streptophyta</taxon>
        <taxon>Embryophyta</taxon>
        <taxon>Marchantiophyta</taxon>
        <taxon>Marchantiopsida</taxon>
        <taxon>Marchantiidae</taxon>
        <taxon>Marchantiales</taxon>
        <taxon>Marchantiaceae</taxon>
        <taxon>Marchantia</taxon>
    </lineage>
</organism>
<dbReference type="AlphaFoldDB" id="A0A2R6WC39"/>
<gene>
    <name evidence="1" type="ORF">MARPO_0112s0055</name>
</gene>
<protein>
    <submittedName>
        <fullName evidence="1">Uncharacterized protein</fullName>
    </submittedName>
</protein>
<sequence length="120" mass="13090">MTGVPSIKGGAVGMLLDCRCLLGPTAARREGSKVRYHVTHHLVTTENGTYSALPIHDSHAAHAQAHSRPGPVAFNCFSLYQGPQIPQHKTSWIYTQSSDGVHVHMSLHNNNSIDNLHKCD</sequence>
<accession>A0A2R6WC39</accession>
<evidence type="ECO:0000313" key="1">
    <source>
        <dbReference type="EMBL" id="PTQ31413.1"/>
    </source>
</evidence>
<dbReference type="Gramene" id="Mp4g09500.1">
    <property type="protein sequence ID" value="Mp4g09500.1.cds1"/>
    <property type="gene ID" value="Mp4g09500"/>
</dbReference>
<dbReference type="Proteomes" id="UP000244005">
    <property type="component" value="Unassembled WGS sequence"/>
</dbReference>